<feature type="transmembrane region" description="Helical" evidence="11">
    <location>
        <begin position="125"/>
        <end position="143"/>
    </location>
</feature>
<dbReference type="InterPro" id="IPR050173">
    <property type="entry name" value="ABC_transporter_C-like"/>
</dbReference>
<evidence type="ECO:0000256" key="5">
    <source>
        <dbReference type="ARBA" id="ARBA00022741"/>
    </source>
</evidence>
<comment type="subcellular location">
    <subcellularLocation>
        <location evidence="1">Membrane</location>
        <topology evidence="1">Multi-pass membrane protein</topology>
    </subcellularLocation>
</comment>
<feature type="transmembrane region" description="Helical" evidence="11">
    <location>
        <begin position="250"/>
        <end position="271"/>
    </location>
</feature>
<dbReference type="FunFam" id="3.40.50.300:FF:000565">
    <property type="entry name" value="ABC bile acid transporter"/>
    <property type="match status" value="1"/>
</dbReference>
<dbReference type="GO" id="GO:0016887">
    <property type="term" value="F:ATP hydrolysis activity"/>
    <property type="evidence" value="ECO:0007669"/>
    <property type="project" value="InterPro"/>
</dbReference>
<feature type="transmembrane region" description="Helical" evidence="11">
    <location>
        <begin position="926"/>
        <end position="949"/>
    </location>
</feature>
<dbReference type="GO" id="GO:0005524">
    <property type="term" value="F:ATP binding"/>
    <property type="evidence" value="ECO:0007669"/>
    <property type="project" value="UniProtKB-KW"/>
</dbReference>
<feature type="transmembrane region" description="Helical" evidence="11">
    <location>
        <begin position="1017"/>
        <end position="1039"/>
    </location>
</feature>
<keyword evidence="9" id="KW-0325">Glycoprotein</keyword>
<evidence type="ECO:0000313" key="14">
    <source>
        <dbReference type="EMBL" id="KAI8578899.1"/>
    </source>
</evidence>
<evidence type="ECO:0000256" key="9">
    <source>
        <dbReference type="ARBA" id="ARBA00023180"/>
    </source>
</evidence>
<dbReference type="PANTHER" id="PTHR24223">
    <property type="entry name" value="ATP-BINDING CASSETTE SUB-FAMILY C"/>
    <property type="match status" value="1"/>
</dbReference>
<dbReference type="Gene3D" id="1.20.1560.10">
    <property type="entry name" value="ABC transporter type 1, transmembrane domain"/>
    <property type="match status" value="2"/>
</dbReference>
<dbReference type="InterPro" id="IPR003593">
    <property type="entry name" value="AAA+_ATPase"/>
</dbReference>
<proteinExistence type="predicted"/>
<dbReference type="FunFam" id="3.40.50.300:FF:000825">
    <property type="entry name" value="ABC bile acid transporter"/>
    <property type="match status" value="1"/>
</dbReference>
<evidence type="ECO:0000256" key="7">
    <source>
        <dbReference type="ARBA" id="ARBA00022989"/>
    </source>
</evidence>
<feature type="transmembrane region" description="Helical" evidence="11">
    <location>
        <begin position="21"/>
        <end position="41"/>
    </location>
</feature>
<dbReference type="GO" id="GO:0000329">
    <property type="term" value="C:fungal-type vacuole membrane"/>
    <property type="evidence" value="ECO:0007669"/>
    <property type="project" value="TreeGrafter"/>
</dbReference>
<accession>A0AAD5E8X8</accession>
<dbReference type="Pfam" id="PF00664">
    <property type="entry name" value="ABC_membrane"/>
    <property type="match status" value="2"/>
</dbReference>
<feature type="transmembrane region" description="Helical" evidence="11">
    <location>
        <begin position="409"/>
        <end position="430"/>
    </location>
</feature>
<dbReference type="SUPFAM" id="SSF90123">
    <property type="entry name" value="ABC transporter transmembrane region"/>
    <property type="match status" value="2"/>
</dbReference>
<feature type="domain" description="ABC transporter" evidence="12">
    <location>
        <begin position="1296"/>
        <end position="1557"/>
    </location>
</feature>
<evidence type="ECO:0000313" key="15">
    <source>
        <dbReference type="Proteomes" id="UP001206595"/>
    </source>
</evidence>
<feature type="transmembrane region" description="Helical" evidence="11">
    <location>
        <begin position="1094"/>
        <end position="1112"/>
    </location>
</feature>
<dbReference type="PROSITE" id="PS00211">
    <property type="entry name" value="ABC_TRANSPORTER_1"/>
    <property type="match status" value="2"/>
</dbReference>
<evidence type="ECO:0000256" key="1">
    <source>
        <dbReference type="ARBA" id="ARBA00004141"/>
    </source>
</evidence>
<feature type="domain" description="ABC transporter" evidence="12">
    <location>
        <begin position="618"/>
        <end position="865"/>
    </location>
</feature>
<keyword evidence="6" id="KW-0067">ATP-binding</keyword>
<dbReference type="Proteomes" id="UP001206595">
    <property type="component" value="Unassembled WGS sequence"/>
</dbReference>
<feature type="region of interest" description="Disordered" evidence="10">
    <location>
        <begin position="1414"/>
        <end position="1455"/>
    </location>
</feature>
<keyword evidence="15" id="KW-1185">Reference proteome</keyword>
<dbReference type="PROSITE" id="PS50893">
    <property type="entry name" value="ABC_TRANSPORTER_2"/>
    <property type="match status" value="2"/>
</dbReference>
<dbReference type="GO" id="GO:0140359">
    <property type="term" value="F:ABC-type transporter activity"/>
    <property type="evidence" value="ECO:0007669"/>
    <property type="project" value="InterPro"/>
</dbReference>
<feature type="transmembrane region" description="Helical" evidence="11">
    <location>
        <begin position="1118"/>
        <end position="1137"/>
    </location>
</feature>
<feature type="transmembrane region" description="Helical" evidence="11">
    <location>
        <begin position="61"/>
        <end position="82"/>
    </location>
</feature>
<dbReference type="GeneID" id="75915028"/>
<dbReference type="CDD" id="cd18596">
    <property type="entry name" value="ABC_6TM_VMR1_D1_like"/>
    <property type="match status" value="1"/>
</dbReference>
<feature type="compositionally biased region" description="Low complexity" evidence="10">
    <location>
        <begin position="1421"/>
        <end position="1434"/>
    </location>
</feature>
<feature type="transmembrane region" description="Helical" evidence="11">
    <location>
        <begin position="291"/>
        <end position="313"/>
    </location>
</feature>
<dbReference type="Pfam" id="PF00005">
    <property type="entry name" value="ABC_tran"/>
    <property type="match status" value="2"/>
</dbReference>
<dbReference type="InterPro" id="IPR003439">
    <property type="entry name" value="ABC_transporter-like_ATP-bd"/>
</dbReference>
<dbReference type="CDD" id="cd18604">
    <property type="entry name" value="ABC_6TM_VMR1_D2_like"/>
    <property type="match status" value="1"/>
</dbReference>
<keyword evidence="8 11" id="KW-0472">Membrane</keyword>
<feature type="transmembrane region" description="Helical" evidence="11">
    <location>
        <begin position="94"/>
        <end position="113"/>
    </location>
</feature>
<comment type="caution">
    <text evidence="14">The sequence shown here is derived from an EMBL/GenBank/DDBJ whole genome shotgun (WGS) entry which is preliminary data.</text>
</comment>
<dbReference type="Gene3D" id="3.40.50.300">
    <property type="entry name" value="P-loop containing nucleotide triphosphate hydrolases"/>
    <property type="match status" value="2"/>
</dbReference>
<feature type="transmembrane region" description="Helical" evidence="11">
    <location>
        <begin position="1202"/>
        <end position="1225"/>
    </location>
</feature>
<evidence type="ECO:0000259" key="13">
    <source>
        <dbReference type="PROSITE" id="PS50929"/>
    </source>
</evidence>
<keyword evidence="5" id="KW-0547">Nucleotide-binding</keyword>
<dbReference type="InterPro" id="IPR036640">
    <property type="entry name" value="ABC1_TM_sf"/>
</dbReference>
<dbReference type="InterPro" id="IPR027417">
    <property type="entry name" value="P-loop_NTPase"/>
</dbReference>
<evidence type="ECO:0000256" key="10">
    <source>
        <dbReference type="SAM" id="MobiDB-lite"/>
    </source>
</evidence>
<keyword evidence="7 11" id="KW-1133">Transmembrane helix</keyword>
<organism evidence="14 15">
    <name type="scientific">Umbelopsis ramanniana AG</name>
    <dbReference type="NCBI Taxonomy" id="1314678"/>
    <lineage>
        <taxon>Eukaryota</taxon>
        <taxon>Fungi</taxon>
        <taxon>Fungi incertae sedis</taxon>
        <taxon>Mucoromycota</taxon>
        <taxon>Mucoromycotina</taxon>
        <taxon>Umbelopsidomycetes</taxon>
        <taxon>Umbelopsidales</taxon>
        <taxon>Umbelopsidaceae</taxon>
        <taxon>Umbelopsis</taxon>
    </lineage>
</organism>
<dbReference type="CDD" id="cd03250">
    <property type="entry name" value="ABCC_MRP_domain1"/>
    <property type="match status" value="1"/>
</dbReference>
<evidence type="ECO:0000256" key="6">
    <source>
        <dbReference type="ARBA" id="ARBA00022840"/>
    </source>
</evidence>
<dbReference type="RefSeq" id="XP_051443903.1">
    <property type="nucleotide sequence ID" value="XM_051589683.1"/>
</dbReference>
<reference evidence="14" key="1">
    <citation type="submission" date="2021-06" db="EMBL/GenBank/DDBJ databases">
        <authorList>
            <consortium name="DOE Joint Genome Institute"/>
            <person name="Mondo S.J."/>
            <person name="Amses K.R."/>
            <person name="Simmons D.R."/>
            <person name="Longcore J.E."/>
            <person name="Seto K."/>
            <person name="Alves G.H."/>
            <person name="Bonds A.E."/>
            <person name="Quandt C.A."/>
            <person name="Davis W.J."/>
            <person name="Chang Y."/>
            <person name="Letcher P.M."/>
            <person name="Powell M.J."/>
            <person name="Kuo A."/>
            <person name="Labutti K."/>
            <person name="Pangilinan J."/>
            <person name="Andreopoulos W."/>
            <person name="Tritt A."/>
            <person name="Riley R."/>
            <person name="Hundley H."/>
            <person name="Johnson J."/>
            <person name="Lipzen A."/>
            <person name="Barry K."/>
            <person name="Berbee M.L."/>
            <person name="Buchler N.E."/>
            <person name="Grigoriev I.V."/>
            <person name="Spatafora J.W."/>
            <person name="Stajich J.E."/>
            <person name="James T.Y."/>
        </authorList>
    </citation>
    <scope>NUCLEOTIDE SEQUENCE</scope>
    <source>
        <strain evidence="14">AG</strain>
    </source>
</reference>
<dbReference type="PROSITE" id="PS50929">
    <property type="entry name" value="ABC_TM1F"/>
    <property type="match status" value="2"/>
</dbReference>
<keyword evidence="3 11" id="KW-0812">Transmembrane</keyword>
<evidence type="ECO:0000256" key="8">
    <source>
        <dbReference type="ARBA" id="ARBA00023136"/>
    </source>
</evidence>
<dbReference type="CDD" id="cd03244">
    <property type="entry name" value="ABCC_MRP_domain2"/>
    <property type="match status" value="1"/>
</dbReference>
<gene>
    <name evidence="14" type="ORF">K450DRAFT_245025</name>
</gene>
<protein>
    <recommendedName>
        <fullName evidence="16">P-loop containing nucleoside triphosphate hydrolase protein</fullName>
    </recommendedName>
</protein>
<dbReference type="PANTHER" id="PTHR24223:SF353">
    <property type="entry name" value="ABC TRANSPORTER ATP-BINDING PROTEIN_PERMEASE VMR1-RELATED"/>
    <property type="match status" value="1"/>
</dbReference>
<evidence type="ECO:0008006" key="16">
    <source>
        <dbReference type="Google" id="ProtNLM"/>
    </source>
</evidence>
<evidence type="ECO:0000256" key="2">
    <source>
        <dbReference type="ARBA" id="ARBA00022448"/>
    </source>
</evidence>
<dbReference type="EMBL" id="MU620925">
    <property type="protein sequence ID" value="KAI8578899.1"/>
    <property type="molecule type" value="Genomic_DNA"/>
</dbReference>
<dbReference type="SMART" id="SM00382">
    <property type="entry name" value="AAA"/>
    <property type="match status" value="2"/>
</dbReference>
<reference evidence="14" key="2">
    <citation type="journal article" date="2022" name="Proc. Natl. Acad. Sci. U.S.A.">
        <title>Diploid-dominant life cycles characterize the early evolution of Fungi.</title>
        <authorList>
            <person name="Amses K.R."/>
            <person name="Simmons D.R."/>
            <person name="Longcore J.E."/>
            <person name="Mondo S.J."/>
            <person name="Seto K."/>
            <person name="Jeronimo G.H."/>
            <person name="Bonds A.E."/>
            <person name="Quandt C.A."/>
            <person name="Davis W.J."/>
            <person name="Chang Y."/>
            <person name="Federici B.A."/>
            <person name="Kuo A."/>
            <person name="LaButti K."/>
            <person name="Pangilinan J."/>
            <person name="Andreopoulos W."/>
            <person name="Tritt A."/>
            <person name="Riley R."/>
            <person name="Hundley H."/>
            <person name="Johnson J."/>
            <person name="Lipzen A."/>
            <person name="Barry K."/>
            <person name="Lang B.F."/>
            <person name="Cuomo C.A."/>
            <person name="Buchler N.E."/>
            <person name="Grigoriev I.V."/>
            <person name="Spatafora J.W."/>
            <person name="Stajich J.E."/>
            <person name="James T.Y."/>
        </authorList>
    </citation>
    <scope>NUCLEOTIDE SEQUENCE</scope>
    <source>
        <strain evidence="14">AG</strain>
    </source>
</reference>
<keyword evidence="2" id="KW-0813">Transport</keyword>
<dbReference type="InterPro" id="IPR011527">
    <property type="entry name" value="ABC1_TM_dom"/>
</dbReference>
<sequence length="1599" mass="180541">MPVSEEKLPNLPNRWKQPLPQLVQSVFVLLTMGQYTFLFAWRLRDFVSSDQAPIYLVLDPILSFAAWAYIFLLLSSTIFSTYKGSVSNANRHHILILFFYTLTFSVSWIRLRSSILDTTSGVEKVLAPVYATFCTILWFISVLQPQDIDPRNFVLVDDETMEVTEDGKILKNGLQLSTETWASVFSWAIFDWMTPLVIFGNKQPLSREDIYTLSVQHRARWNFMDFQDTLKTTPSYKVLKRMIMASWDSVLLQLVVSNITVAISYTVPYFLQKFLEYLENPNGRPISVAYFYVFMMFLTSIFKMLVATVHLFYGRRWNVRAFNQLDAEIFYKTLKRKDVAGKVEAAKKDKKEGEDEEDVGAISNVGKVTNLMSVDADRLGIIPSFVNMFYNSPVEIFIALFYLYKLLGVAALIGLVIMLISFPITGWLSVKLNKVYTTLMAAKDKRNELTNELLQGIRMVKFFAWEKTWTQKVNDARAVEIKHLWRVVTYSILFEALYMITPTLVTIATFMWYTKISNQELTASVAFVAITLFDMLRNPLLLLPDAFSTFSEAYASLTRISDYLKEEEIKLAVIDDSEYMDESGKPQYEKITRTGFENASFQWHIPLPEEAQKKKDNAETDAASEQNQAPPFTLRIPQLDFPTGEITIVCGPTGSGKTSLLYALLGEMDCVDGRVHLPSKLRNSENFSMYPQVDPNYPELKITDVAFVSQTAFLQHASIRDNILFGEKFEETRYKKVLRQCALVKDLSVLPDGDRTEIGEKGISLSGGQKQRVALARAIYSHAKTVLLDDCLSAVDSHTAKHLYFKCLLGELMVGRTVILVTHHVKLCLPRAKYIVKLENGSVSGCGYVKDLRDRKILQDMLGEDDSAENAHEADAIEETGTEEEVDIDLGESKEEAKKLIKEETSEVGGVKLHVYKAYFDACGGWFFWGSVIAAFIISRLLIIAQSYWIRVWAAAYQEADSSFSANFYQAGLLTQNDLPIYYTPLKFANYLAEKAPTDAVLRPWIANKGEPVNVDYYIGVYALLCFVFLVIDVMKAILTYRGSVRGAQVLFHKMLDRIVHAPMRFFDTTPVGRILNRFGKDVATIDTQMARNALVLFECITMVIAAAVVMITVTPMFIIACLLVSVLYVMIGKLYLQVSREFKRLNSVSRSPIYSHFSETLVGVSTIRAYGAQERFMREMLYRLDTYTSSFYLLWMSNRWLYCRIELTGAIVTLAAGVFIVLKIGSIDAGLAGLSLTFSRGFLEGVYWFVRQYTQVEMNLNSVERVQEYLEIEQEPPYIIEGHEPAAAWPTTAAVEIKDLSISYAPDLDPVIKDISFDIHPHEKVGVVGRTGSGKSTLALSLFRFVDPTTGHIKIDGVDITHIGVESLRSKLTIIPQDAVLFSGTIRSNLDPLEIHSDEAIWDILTRVHLVNQSPSSTPGEGSSIGSGDNIDSATATEEENNKGISSLEAPVSDGGQNFSQGQRQLLCMARALLRDSRLIIMDEATASVDYETDRKIQITIREEFSESTLICIAHRLRTIIDYDRVLVLDQGTISEYDTPYNLLCKDAGTGMFKSMCEKSGELDTLIQMATAAENKRVADREQGIVTDTTPDDFSRHH</sequence>
<dbReference type="InterPro" id="IPR017871">
    <property type="entry name" value="ABC_transporter-like_CS"/>
</dbReference>
<evidence type="ECO:0000259" key="12">
    <source>
        <dbReference type="PROSITE" id="PS50893"/>
    </source>
</evidence>
<feature type="domain" description="ABC transmembrane type-1" evidence="13">
    <location>
        <begin position="259"/>
        <end position="552"/>
    </location>
</feature>
<dbReference type="SUPFAM" id="SSF52540">
    <property type="entry name" value="P-loop containing nucleoside triphosphate hydrolases"/>
    <property type="match status" value="2"/>
</dbReference>
<evidence type="ECO:0000256" key="11">
    <source>
        <dbReference type="SAM" id="Phobius"/>
    </source>
</evidence>
<evidence type="ECO:0000256" key="4">
    <source>
        <dbReference type="ARBA" id="ARBA00022737"/>
    </source>
</evidence>
<name>A0AAD5E8X8_UMBRA</name>
<feature type="domain" description="ABC transmembrane type-1" evidence="13">
    <location>
        <begin position="932"/>
        <end position="1259"/>
    </location>
</feature>
<keyword evidence="4" id="KW-0677">Repeat</keyword>
<feature type="transmembrane region" description="Helical" evidence="11">
    <location>
        <begin position="487"/>
        <end position="513"/>
    </location>
</feature>
<evidence type="ECO:0000256" key="3">
    <source>
        <dbReference type="ARBA" id="ARBA00022692"/>
    </source>
</evidence>